<dbReference type="RefSeq" id="WP_253670944.1">
    <property type="nucleotide sequence ID" value="NZ_JAMTCP010000023.1"/>
</dbReference>
<protein>
    <submittedName>
        <fullName evidence="2">Heme-degrading monooxygenase HmoA</fullName>
    </submittedName>
</protein>
<dbReference type="SUPFAM" id="SSF54909">
    <property type="entry name" value="Dimeric alpha+beta barrel"/>
    <property type="match status" value="1"/>
</dbReference>
<feature type="domain" description="ABM" evidence="1">
    <location>
        <begin position="14"/>
        <end position="85"/>
    </location>
</feature>
<dbReference type="Pfam" id="PF03992">
    <property type="entry name" value="ABM"/>
    <property type="match status" value="1"/>
</dbReference>
<organism evidence="2 3">
    <name type="scientific">Streptoalloteichus tenebrarius (strain ATCC 17920 / DSM 40477 / JCM 4838 / CBS 697.72 / NBRC 16177 / NCIMB 11028 / NRRL B-12390 / A12253. 1 / ISP 5477)</name>
    <name type="common">Streptomyces tenebrarius</name>
    <dbReference type="NCBI Taxonomy" id="1933"/>
    <lineage>
        <taxon>Bacteria</taxon>
        <taxon>Bacillati</taxon>
        <taxon>Actinomycetota</taxon>
        <taxon>Actinomycetes</taxon>
        <taxon>Pseudonocardiales</taxon>
        <taxon>Pseudonocardiaceae</taxon>
        <taxon>Streptoalloteichus</taxon>
    </lineage>
</organism>
<dbReference type="EMBL" id="JAMTCP010000023">
    <property type="protein sequence ID" value="MCP2260067.1"/>
    <property type="molecule type" value="Genomic_DNA"/>
</dbReference>
<keyword evidence="2" id="KW-0560">Oxidoreductase</keyword>
<dbReference type="InterPro" id="IPR007138">
    <property type="entry name" value="ABM_dom"/>
</dbReference>
<dbReference type="Gene3D" id="3.30.70.100">
    <property type="match status" value="1"/>
</dbReference>
<dbReference type="InterPro" id="IPR011008">
    <property type="entry name" value="Dimeric_a/b-barrel"/>
</dbReference>
<evidence type="ECO:0000313" key="2">
    <source>
        <dbReference type="EMBL" id="MCP2260067.1"/>
    </source>
</evidence>
<sequence length="110" mass="12912">METSGLARLPRPPYYAVIFSSRRTDVDEGYQETARRMLELAAGRPGFLGVEHARDDGLGITVSYWRDEDAIRAWRRDLEHVEAQDQGRTRWYEAYEVRVARVERSYGFER</sequence>
<accession>A0ABT1HX16</accession>
<comment type="caution">
    <text evidence="2">The sequence shown here is derived from an EMBL/GenBank/DDBJ whole genome shotgun (WGS) entry which is preliminary data.</text>
</comment>
<evidence type="ECO:0000313" key="3">
    <source>
        <dbReference type="Proteomes" id="UP001205311"/>
    </source>
</evidence>
<dbReference type="InterPro" id="IPR052936">
    <property type="entry name" value="Jasmonate_Hydroxylase-like"/>
</dbReference>
<gene>
    <name evidence="2" type="ORF">LX15_003778</name>
</gene>
<dbReference type="GO" id="GO:0004497">
    <property type="term" value="F:monooxygenase activity"/>
    <property type="evidence" value="ECO:0007669"/>
    <property type="project" value="UniProtKB-KW"/>
</dbReference>
<dbReference type="Proteomes" id="UP001205311">
    <property type="component" value="Unassembled WGS sequence"/>
</dbReference>
<proteinExistence type="predicted"/>
<dbReference type="PANTHER" id="PTHR37811">
    <property type="entry name" value="BLL5343 PROTEIN"/>
    <property type="match status" value="1"/>
</dbReference>
<keyword evidence="2" id="KW-0503">Monooxygenase</keyword>
<keyword evidence="3" id="KW-1185">Reference proteome</keyword>
<name>A0ABT1HX16_STRSD</name>
<dbReference type="PANTHER" id="PTHR37811:SF2">
    <property type="entry name" value="ABM DOMAIN-CONTAINING PROTEIN"/>
    <property type="match status" value="1"/>
</dbReference>
<evidence type="ECO:0000259" key="1">
    <source>
        <dbReference type="Pfam" id="PF03992"/>
    </source>
</evidence>
<reference evidence="2 3" key="1">
    <citation type="submission" date="2022-06" db="EMBL/GenBank/DDBJ databases">
        <title>Genomic Encyclopedia of Archaeal and Bacterial Type Strains, Phase II (KMG-II): from individual species to whole genera.</title>
        <authorList>
            <person name="Goeker M."/>
        </authorList>
    </citation>
    <scope>NUCLEOTIDE SEQUENCE [LARGE SCALE GENOMIC DNA]</scope>
    <source>
        <strain evidence="2 3">DSM 40477</strain>
    </source>
</reference>